<keyword evidence="1" id="KW-0812">Transmembrane</keyword>
<organism evidence="2 3">
    <name type="scientific">Parvimonas parva</name>
    <dbReference type="NCBI Taxonomy" id="2769485"/>
    <lineage>
        <taxon>Bacteria</taxon>
        <taxon>Bacillati</taxon>
        <taxon>Bacillota</taxon>
        <taxon>Tissierellia</taxon>
        <taxon>Tissierellales</taxon>
        <taxon>Peptoniphilaceae</taxon>
        <taxon>Parvimonas</taxon>
    </lineage>
</organism>
<feature type="transmembrane region" description="Helical" evidence="1">
    <location>
        <begin position="108"/>
        <end position="132"/>
    </location>
</feature>
<dbReference type="RefSeq" id="WP_201275777.1">
    <property type="nucleotide sequence ID" value="NZ_JACVDA010000016.1"/>
</dbReference>
<evidence type="ECO:0000313" key="2">
    <source>
        <dbReference type="EMBL" id="MBK1468888.1"/>
    </source>
</evidence>
<feature type="transmembrane region" description="Helical" evidence="1">
    <location>
        <begin position="75"/>
        <end position="96"/>
    </location>
</feature>
<dbReference type="Pfam" id="PF13346">
    <property type="entry name" value="ABC2_membrane_5"/>
    <property type="match status" value="1"/>
</dbReference>
<keyword evidence="1" id="KW-1133">Transmembrane helix</keyword>
<reference evidence="2 3" key="1">
    <citation type="submission" date="2020-09" db="EMBL/GenBank/DDBJ databases">
        <title>Parvimonas S3374 sp. nov.</title>
        <authorList>
            <person name="Buhl M."/>
        </authorList>
    </citation>
    <scope>NUCLEOTIDE SEQUENCE [LARGE SCALE GENOMIC DNA]</scope>
    <source>
        <strain evidence="2 3">S3374</strain>
    </source>
</reference>
<dbReference type="Proteomes" id="UP000823123">
    <property type="component" value="Unassembled WGS sequence"/>
</dbReference>
<accession>A0ABS1CAB3</accession>
<keyword evidence="1" id="KW-0472">Membrane</keyword>
<proteinExistence type="predicted"/>
<name>A0ABS1CAB3_9FIRM</name>
<comment type="caution">
    <text evidence="2">The sequence shown here is derived from an EMBL/GenBank/DDBJ whole genome shotgun (WGS) entry which is preliminary data.</text>
</comment>
<feature type="transmembrane region" description="Helical" evidence="1">
    <location>
        <begin position="12"/>
        <end position="31"/>
    </location>
</feature>
<evidence type="ECO:0000256" key="1">
    <source>
        <dbReference type="SAM" id="Phobius"/>
    </source>
</evidence>
<evidence type="ECO:0000313" key="3">
    <source>
        <dbReference type="Proteomes" id="UP000823123"/>
    </source>
</evidence>
<feature type="transmembrane region" description="Helical" evidence="1">
    <location>
        <begin position="172"/>
        <end position="195"/>
    </location>
</feature>
<dbReference type="EMBL" id="JACVDA010000016">
    <property type="protein sequence ID" value="MBK1468888.1"/>
    <property type="molecule type" value="Genomic_DNA"/>
</dbReference>
<keyword evidence="3" id="KW-1185">Reference proteome</keyword>
<protein>
    <submittedName>
        <fullName evidence="2">ABC-2 transporter permease</fullName>
    </submittedName>
</protein>
<gene>
    <name evidence="2" type="ORF">IBJ83_06120</name>
</gene>
<sequence length="200" mass="23431">MKALFYKDIIALKGNLKALLIVLVFDFVVIKAGFPDMAYLISTFWLIDFVSRTFDTENKNNFYKYVISNAVDEKIIVIYKYILVFLAIILIFLIDFSFTFLTGVDKTIYRFLIFSNLNILLYEILIPIFFRFGKIAREVIRILVGIVYVLGIFYMVKDGRLFSFDIFTNMNIFLIGWLIALVLFVFSFGLSLKFIKKKVE</sequence>
<dbReference type="InterPro" id="IPR025699">
    <property type="entry name" value="ABC2_memb-like"/>
</dbReference>
<feature type="transmembrane region" description="Helical" evidence="1">
    <location>
        <begin position="139"/>
        <end position="156"/>
    </location>
</feature>